<gene>
    <name evidence="2" type="ORF">g.27312</name>
</gene>
<organism evidence="2">
    <name type="scientific">Auxenochlorella protothecoides</name>
    <name type="common">Green microalga</name>
    <name type="synonym">Chlorella protothecoides</name>
    <dbReference type="NCBI Taxonomy" id="3075"/>
    <lineage>
        <taxon>Eukaryota</taxon>
        <taxon>Viridiplantae</taxon>
        <taxon>Chlorophyta</taxon>
        <taxon>core chlorophytes</taxon>
        <taxon>Trebouxiophyceae</taxon>
        <taxon>Chlorellales</taxon>
        <taxon>Chlorellaceae</taxon>
        <taxon>Auxenochlorella</taxon>
    </lineage>
</organism>
<feature type="region of interest" description="Disordered" evidence="1">
    <location>
        <begin position="26"/>
        <end position="78"/>
    </location>
</feature>
<accession>A0A1D2A3B5</accession>
<sequence length="345" mass="37310">MYIQAPVSRLRCLLWGHGKLVGQEVRGELSRPAPQPRTRTAPHRPMTPRLHATISEPREQSTGSASISERQPKTDQKGVTYTALEGNAFVLEFRKTGTRVLVDPWLIGPLDFGGGSHLLYQGTKRALRFTEASAIELARSCDLILITQSINDHCHKPTLAVLPRDIPVVAAPGAATVVQGMGYTSVQACDHGQSVEAAGGRLSIKASQGALTGPPWAKRQNGYRLVENTEQGARVYYEPHADFVQDSVSELGKVDVVITPPTTISLVGYRVVHGGSPQNLKLLTMLAPDAVIALKNADFEEKGPLASYTKQGDVATMRVDMAKIGALADTQLYEPEPGQPIHVML</sequence>
<feature type="compositionally biased region" description="Polar residues" evidence="1">
    <location>
        <begin position="60"/>
        <end position="69"/>
    </location>
</feature>
<name>A0A1D2A3B5_AUXPR</name>
<protein>
    <recommendedName>
        <fullName evidence="3">Metallo-beta-lactamase domain-containing protein</fullName>
    </recommendedName>
</protein>
<dbReference type="AlphaFoldDB" id="A0A1D2A3B5"/>
<dbReference type="EMBL" id="GDKF01005189">
    <property type="protein sequence ID" value="JAT73433.1"/>
    <property type="molecule type" value="Transcribed_RNA"/>
</dbReference>
<evidence type="ECO:0000313" key="2">
    <source>
        <dbReference type="EMBL" id="JAT73433.1"/>
    </source>
</evidence>
<evidence type="ECO:0000256" key="1">
    <source>
        <dbReference type="SAM" id="MobiDB-lite"/>
    </source>
</evidence>
<dbReference type="PANTHER" id="PTHR36142:SF2">
    <property type="entry name" value="METALLO-HYDROLASE_OXIDOREDUCTASE SUPERFAMILY PROTEIN"/>
    <property type="match status" value="1"/>
</dbReference>
<evidence type="ECO:0008006" key="3">
    <source>
        <dbReference type="Google" id="ProtNLM"/>
    </source>
</evidence>
<proteinExistence type="predicted"/>
<dbReference type="Gene3D" id="3.60.15.10">
    <property type="entry name" value="Ribonuclease Z/Hydroxyacylglutathione hydrolase-like"/>
    <property type="match status" value="1"/>
</dbReference>
<dbReference type="PANTHER" id="PTHR36142">
    <property type="entry name" value="METALLO-HYDROLASE/OXIDOREDUCTASE SUPERFAMILY PROTEIN"/>
    <property type="match status" value="1"/>
</dbReference>
<reference evidence="2" key="1">
    <citation type="submission" date="2015-08" db="EMBL/GenBank/DDBJ databases">
        <authorList>
            <person name="Babu N.S."/>
            <person name="Beckwith C.J."/>
            <person name="Beseler K.G."/>
            <person name="Brison A."/>
            <person name="Carone J.V."/>
            <person name="Caskin T.P."/>
            <person name="Diamond M."/>
            <person name="Durham M.E."/>
            <person name="Foxe J.M."/>
            <person name="Go M."/>
            <person name="Henderson B.A."/>
            <person name="Jones I.B."/>
            <person name="McGettigan J.A."/>
            <person name="Micheletti S.J."/>
            <person name="Nasrallah M.E."/>
            <person name="Ortiz D."/>
            <person name="Piller C.R."/>
            <person name="Privatt S.R."/>
            <person name="Schneider S.L."/>
            <person name="Sharp S."/>
            <person name="Smith T.C."/>
            <person name="Stanton J.D."/>
            <person name="Ullery H.E."/>
            <person name="Wilson R.J."/>
            <person name="Serrano M.G."/>
            <person name="Buck G."/>
            <person name="Lee V."/>
            <person name="Wang Y."/>
            <person name="Carvalho R."/>
            <person name="Voegtly L."/>
            <person name="Shi R."/>
            <person name="Duckworth R."/>
            <person name="Johnson A."/>
            <person name="Loviza R."/>
            <person name="Walstead R."/>
            <person name="Shah Z."/>
            <person name="Kiflezghi M."/>
            <person name="Wade K."/>
            <person name="Ball S.L."/>
            <person name="Bradley K.W."/>
            <person name="Asai D.J."/>
            <person name="Bowman C.A."/>
            <person name="Russell D.A."/>
            <person name="Pope W.H."/>
            <person name="Jacobs-Sera D."/>
            <person name="Hendrix R.W."/>
            <person name="Hatfull G.F."/>
        </authorList>
    </citation>
    <scope>NUCLEOTIDE SEQUENCE</scope>
</reference>
<dbReference type="InterPro" id="IPR036866">
    <property type="entry name" value="RibonucZ/Hydroxyglut_hydro"/>
</dbReference>
<dbReference type="Pfam" id="PF13483">
    <property type="entry name" value="Lactamase_B_3"/>
    <property type="match status" value="1"/>
</dbReference>